<organism evidence="2 3">
    <name type="scientific">Lachancea dasiensis</name>
    <dbReference type="NCBI Taxonomy" id="1072105"/>
    <lineage>
        <taxon>Eukaryota</taxon>
        <taxon>Fungi</taxon>
        <taxon>Dikarya</taxon>
        <taxon>Ascomycota</taxon>
        <taxon>Saccharomycotina</taxon>
        <taxon>Saccharomycetes</taxon>
        <taxon>Saccharomycetales</taxon>
        <taxon>Saccharomycetaceae</taxon>
        <taxon>Lachancea</taxon>
    </lineage>
</organism>
<evidence type="ECO:0000256" key="1">
    <source>
        <dbReference type="SAM" id="MobiDB-lite"/>
    </source>
</evidence>
<dbReference type="Proteomes" id="UP000190274">
    <property type="component" value="Chromosome G"/>
</dbReference>
<keyword evidence="3" id="KW-1185">Reference proteome</keyword>
<dbReference type="OrthoDB" id="4050598at2759"/>
<dbReference type="STRING" id="1266660.A0A1G4JU05"/>
<evidence type="ECO:0000313" key="3">
    <source>
        <dbReference type="Proteomes" id="UP000190274"/>
    </source>
</evidence>
<reference evidence="3" key="1">
    <citation type="submission" date="2016-03" db="EMBL/GenBank/DDBJ databases">
        <authorList>
            <person name="Devillers H."/>
        </authorList>
    </citation>
    <scope>NUCLEOTIDE SEQUENCE [LARGE SCALE GENOMIC DNA]</scope>
</reference>
<feature type="region of interest" description="Disordered" evidence="1">
    <location>
        <begin position="153"/>
        <end position="182"/>
    </location>
</feature>
<dbReference type="Pfam" id="PF08691">
    <property type="entry name" value="Nse5"/>
    <property type="match status" value="1"/>
</dbReference>
<evidence type="ECO:0000313" key="2">
    <source>
        <dbReference type="EMBL" id="SCU94414.1"/>
    </source>
</evidence>
<sequence>MLHPSDTPLEPGRSMDPIPYGVELKFENLRTFEMLNSLYGVENYAQMLFFFEAQLRRVEYDDYPTPPADVLIVLITLSVLPEFGTTQLVAELDPYNVTRASISSRSLKILQELAARLRNPKMSNLHSTQLLRSQFFLLLDHINCLTSEPFMHSMGDPKKRRKTNSGIRIEPTPETNSSENSRAGYRNPYSAYVSALDQKNEILKTTVLTTILSPEGEFWNCVAWALVLSISEDSHLYERSKLWVPLLTLLFGLFELQNDFYLGARASCHASDDISMIQDSPLACLFKSLNSEYLHNAFCDILLLGLDYATGNFTVHPIYHKELKVPVEYAPRNSKVRSLKILESMHFRHRLLNLLYAFLRTIPEGEELIEPRVSEAKFIQSLGLSLSSIDNLTQLRQFFAVYEIGQCLEYMPLIAQATLNESFLDKNCKPVNLVDNIGGVESMVGELIEMFTPSFPPLDSDCDLLPEVLYKLVERCDICLLVILRFWEFVHKSAHLRTRRSLENLFHAVAASDKRRQEFIKEMGWHKEDHMMPSLYPHMEKILQLI</sequence>
<dbReference type="AlphaFoldDB" id="A0A1G4JU05"/>
<protein>
    <submittedName>
        <fullName evidence="2">LADA_0G08394g1_1</fullName>
    </submittedName>
</protein>
<gene>
    <name evidence="2" type="ORF">LADA_0G08394G</name>
</gene>
<name>A0A1G4JU05_9SACH</name>
<dbReference type="EMBL" id="LT598457">
    <property type="protein sequence ID" value="SCU94414.1"/>
    <property type="molecule type" value="Genomic_DNA"/>
</dbReference>
<proteinExistence type="predicted"/>
<accession>A0A1G4JU05</accession>
<dbReference type="InterPro" id="IPR014803">
    <property type="entry name" value="DNA_repair_Nse5/Nse6"/>
</dbReference>